<feature type="coiled-coil region" evidence="1">
    <location>
        <begin position="28"/>
        <end position="62"/>
    </location>
</feature>
<accession>A0A8S5MB27</accession>
<sequence>MDNELIVKALKASLIESSSISTDEMIAKNILSIRLEEQAEEMQKVKNERDEALAELENIKLSFEKINKVLQSNEELKTLFDKVAEELDKPQEEQ</sequence>
<proteinExistence type="predicted"/>
<reference evidence="2" key="1">
    <citation type="journal article" date="2021" name="Proc. Natl. Acad. Sci. U.S.A.">
        <title>A Catalog of Tens of Thousands of Viruses from Human Metagenomes Reveals Hidden Associations with Chronic Diseases.</title>
        <authorList>
            <person name="Tisza M.J."/>
            <person name="Buck C.B."/>
        </authorList>
    </citation>
    <scope>NUCLEOTIDE SEQUENCE</scope>
    <source>
        <strain evidence="2">CtFQq9</strain>
    </source>
</reference>
<organism evidence="2">
    <name type="scientific">Siphoviridae sp. ctFQq9</name>
    <dbReference type="NCBI Taxonomy" id="2826212"/>
    <lineage>
        <taxon>Viruses</taxon>
        <taxon>Duplodnaviria</taxon>
        <taxon>Heunggongvirae</taxon>
        <taxon>Uroviricota</taxon>
        <taxon>Caudoviricetes</taxon>
    </lineage>
</organism>
<keyword evidence="1" id="KW-0175">Coiled coil</keyword>
<protein>
    <submittedName>
        <fullName evidence="2">Uncharacterized protein</fullName>
    </submittedName>
</protein>
<dbReference type="EMBL" id="BK014867">
    <property type="protein sequence ID" value="DAD79517.1"/>
    <property type="molecule type" value="Genomic_DNA"/>
</dbReference>
<name>A0A8S5MB27_9CAUD</name>
<evidence type="ECO:0000313" key="2">
    <source>
        <dbReference type="EMBL" id="DAD79517.1"/>
    </source>
</evidence>
<evidence type="ECO:0000256" key="1">
    <source>
        <dbReference type="SAM" id="Coils"/>
    </source>
</evidence>